<feature type="compositionally biased region" description="Polar residues" evidence="1">
    <location>
        <begin position="370"/>
        <end position="383"/>
    </location>
</feature>
<gene>
    <name evidence="3" type="ORF">ACEWY4_011591</name>
</gene>
<name>A0ABD1JY74_9TELE</name>
<dbReference type="AlphaFoldDB" id="A0ABD1JY74"/>
<dbReference type="SUPFAM" id="SSF53098">
    <property type="entry name" value="Ribonuclease H-like"/>
    <property type="match status" value="1"/>
</dbReference>
<evidence type="ECO:0000256" key="1">
    <source>
        <dbReference type="SAM" id="MobiDB-lite"/>
    </source>
</evidence>
<proteinExistence type="predicted"/>
<feature type="compositionally biased region" description="Low complexity" evidence="1">
    <location>
        <begin position="384"/>
        <end position="402"/>
    </location>
</feature>
<evidence type="ECO:0000313" key="3">
    <source>
        <dbReference type="EMBL" id="KAL2091793.1"/>
    </source>
</evidence>
<dbReference type="PANTHER" id="PTHR31025">
    <property type="entry name" value="SI:CH211-196P9.1-RELATED"/>
    <property type="match status" value="1"/>
</dbReference>
<organism evidence="3 4">
    <name type="scientific">Coilia grayii</name>
    <name type="common">Gray's grenadier anchovy</name>
    <dbReference type="NCBI Taxonomy" id="363190"/>
    <lineage>
        <taxon>Eukaryota</taxon>
        <taxon>Metazoa</taxon>
        <taxon>Chordata</taxon>
        <taxon>Craniata</taxon>
        <taxon>Vertebrata</taxon>
        <taxon>Euteleostomi</taxon>
        <taxon>Actinopterygii</taxon>
        <taxon>Neopterygii</taxon>
        <taxon>Teleostei</taxon>
        <taxon>Clupei</taxon>
        <taxon>Clupeiformes</taxon>
        <taxon>Clupeoidei</taxon>
        <taxon>Engraulidae</taxon>
        <taxon>Coilinae</taxon>
        <taxon>Coilia</taxon>
    </lineage>
</organism>
<protein>
    <recommendedName>
        <fullName evidence="2">HAT C-terminal dimerisation domain-containing protein</fullName>
    </recommendedName>
</protein>
<dbReference type="EMBL" id="JBHFQA010000010">
    <property type="protein sequence ID" value="KAL2091793.1"/>
    <property type="molecule type" value="Genomic_DNA"/>
</dbReference>
<accession>A0ABD1JY74</accession>
<dbReference type="PANTHER" id="PTHR31025:SF30">
    <property type="entry name" value="SI:DKEY-15H8.17"/>
    <property type="match status" value="1"/>
</dbReference>
<feature type="region of interest" description="Disordered" evidence="1">
    <location>
        <begin position="370"/>
        <end position="403"/>
    </location>
</feature>
<dbReference type="InterPro" id="IPR008906">
    <property type="entry name" value="HATC_C_dom"/>
</dbReference>
<feature type="region of interest" description="Disordered" evidence="1">
    <location>
        <begin position="509"/>
        <end position="532"/>
    </location>
</feature>
<feature type="domain" description="HAT C-terminal dimerisation" evidence="2">
    <location>
        <begin position="1087"/>
        <end position="1151"/>
    </location>
</feature>
<dbReference type="InterPro" id="IPR012337">
    <property type="entry name" value="RNaseH-like_sf"/>
</dbReference>
<evidence type="ECO:0000313" key="4">
    <source>
        <dbReference type="Proteomes" id="UP001591681"/>
    </source>
</evidence>
<evidence type="ECO:0000259" key="2">
    <source>
        <dbReference type="Pfam" id="PF05699"/>
    </source>
</evidence>
<dbReference type="Pfam" id="PF05699">
    <property type="entry name" value="Dimer_Tnp_hAT"/>
    <property type="match status" value="1"/>
</dbReference>
<keyword evidence="4" id="KW-1185">Reference proteome</keyword>
<comment type="caution">
    <text evidence="3">The sequence shown here is derived from an EMBL/GenBank/DDBJ whole genome shotgun (WGS) entry which is preliminary data.</text>
</comment>
<reference evidence="3 4" key="1">
    <citation type="submission" date="2024-09" db="EMBL/GenBank/DDBJ databases">
        <title>A chromosome-level genome assembly of Gray's grenadier anchovy, Coilia grayii.</title>
        <authorList>
            <person name="Fu Z."/>
        </authorList>
    </citation>
    <scope>NUCLEOTIDE SEQUENCE [LARGE SCALE GENOMIC DNA]</scope>
    <source>
        <strain evidence="3">G4</strain>
        <tissue evidence="3">Muscle</tissue>
    </source>
</reference>
<dbReference type="Proteomes" id="UP001591681">
    <property type="component" value="Unassembled WGS sequence"/>
</dbReference>
<sequence>MASASVRNSLVRAGISVLAHTRDGGSWTTAGALRQRTGVHSMRLLEKVLEEVKSVLPGACREALGLLSTAGWERDYHCPSLIVLPAVEGREEDHGEDLGASGVPEARLFQDVNKKVLYMTYQSSTTSCLHPPRALKHCSYQSSATSCLHPPRALQRCSYRSPTTSCLHPPRALKRCSYRSSTTSCLKRCSYQSSTTSCLHPPRALQCTTTAPEDKPICQIQNPSLTQVVLQEMVDEKWFGEDEKDRCVRRQGEAGDAGIPLSCNVNICSPSTKSAQEEVELTVTEDRLTDELVKLKPYRPALDDRDNIRNFVASVLPDLPGSILNIVEETLESLGVQTTDDFQFVQSADLLCVLRPVQARKLVASWKLTSQGPGTHSQADVNHSTSSSLLTSPTSTRSSLSPCQSPSHLLNADWIDRFEIPTERFPEALIQCLERGKRPVPSLRREMIRIVAAEMMKACPSPTRHASSEIAKKLVGRYPLSLKDVIKGEVVGTGYHSVLKQLQARIDNKKRNATPRIQKRKPVSDTSDTDEVPAVKASVQDTYGCVKWDVRFMPVTETLETQQEKKEKLKILWEQGAFSPDEVKELMQCTYYSQRKAVDNGTALQTLRWEWPFLFHEIGNSAHYQELTGLPLTETFWKSVEKKGKRILDFMATICAKKTRRVFETLTKLKFQRGQLEGSSDDIKDMVHLLLSYFNEDEKALFHFTEETTLADEVQVDGLPVSPCVIVCGTSCYTAKRYMLSIDCKIVNDNIPHFIAAINMMFGSYYCLNVHYPNGVAKLLQNDYPWLVHVACAVHRLALACRDATEEVPYMKTFRDHLQQLHLYFHNSANRTAVLTAASEVLGLKDLKVKEVKDTRWLSQHQAIQTLQRHLPAVLAALAEEIQQNKCPTAKGLYAFCSTFRFVAAVYLQADVLPHLACLSKVFQREMVNFLAIKEQVPITMAALRVIKDAGNQQPPGSFLAQLHQGLDNPAYLGGFNIASHEEERDRRGSVGLQDGEDFWSRFQRQVMEPYLDGLLRSQERRFENLDILGAFHVFGAATESDTRNAEYLRILSRKFLTQQPQNVALQEWSSFKLHVLHGAFKNMDQLNILKTLASQHDEWCQLYPFLSKLAAIALTVPVSSVNCERDFSTMNRVKTDARNRLQGDRLAACMRLSINGPPVSEFLYEQALKLCLFNINPERDTKVETKKDKKQLAVNPRVLTLITDLADYESDGADLSPLLLLLIRWCRDLTPASSTHQMVLRSNSRFSYSSDGAEV</sequence>
<feature type="compositionally biased region" description="Basic residues" evidence="1">
    <location>
        <begin position="511"/>
        <end position="521"/>
    </location>
</feature>